<evidence type="ECO:0000313" key="4">
    <source>
        <dbReference type="Proteomes" id="UP001175271"/>
    </source>
</evidence>
<feature type="transmembrane region" description="Helical" evidence="2">
    <location>
        <begin position="169"/>
        <end position="189"/>
    </location>
</feature>
<organism evidence="3 4">
    <name type="scientific">Steinernema hermaphroditum</name>
    <dbReference type="NCBI Taxonomy" id="289476"/>
    <lineage>
        <taxon>Eukaryota</taxon>
        <taxon>Metazoa</taxon>
        <taxon>Ecdysozoa</taxon>
        <taxon>Nematoda</taxon>
        <taxon>Chromadorea</taxon>
        <taxon>Rhabditida</taxon>
        <taxon>Tylenchina</taxon>
        <taxon>Panagrolaimomorpha</taxon>
        <taxon>Strongyloidoidea</taxon>
        <taxon>Steinernematidae</taxon>
        <taxon>Steinernema</taxon>
    </lineage>
</organism>
<gene>
    <name evidence="3" type="ORF">QR680_018489</name>
</gene>
<keyword evidence="4" id="KW-1185">Reference proteome</keyword>
<protein>
    <submittedName>
        <fullName evidence="3">Uncharacterized protein</fullName>
    </submittedName>
</protein>
<dbReference type="AlphaFoldDB" id="A0AA39HJD2"/>
<keyword evidence="2" id="KW-0812">Transmembrane</keyword>
<dbReference type="EMBL" id="JAUCMV010000004">
    <property type="protein sequence ID" value="KAK0406301.1"/>
    <property type="molecule type" value="Genomic_DNA"/>
</dbReference>
<comment type="caution">
    <text evidence="3">The sequence shown here is derived from an EMBL/GenBank/DDBJ whole genome shotgun (WGS) entry which is preliminary data.</text>
</comment>
<name>A0AA39HJD2_9BILA</name>
<feature type="compositionally biased region" description="Polar residues" evidence="1">
    <location>
        <begin position="99"/>
        <end position="109"/>
    </location>
</feature>
<evidence type="ECO:0000256" key="2">
    <source>
        <dbReference type="SAM" id="Phobius"/>
    </source>
</evidence>
<reference evidence="3" key="1">
    <citation type="submission" date="2023-06" db="EMBL/GenBank/DDBJ databases">
        <title>Genomic analysis of the entomopathogenic nematode Steinernema hermaphroditum.</title>
        <authorList>
            <person name="Schwarz E.M."/>
            <person name="Heppert J.K."/>
            <person name="Baniya A."/>
            <person name="Schwartz H.T."/>
            <person name="Tan C.-H."/>
            <person name="Antoshechkin I."/>
            <person name="Sternberg P.W."/>
            <person name="Goodrich-Blair H."/>
            <person name="Dillman A.R."/>
        </authorList>
    </citation>
    <scope>NUCLEOTIDE SEQUENCE</scope>
    <source>
        <strain evidence="3">PS9179</strain>
        <tissue evidence="3">Whole animal</tissue>
    </source>
</reference>
<accession>A0AA39HJD2</accession>
<proteinExistence type="predicted"/>
<dbReference type="Proteomes" id="UP001175271">
    <property type="component" value="Unassembled WGS sequence"/>
</dbReference>
<keyword evidence="2" id="KW-1133">Transmembrane helix</keyword>
<evidence type="ECO:0000313" key="3">
    <source>
        <dbReference type="EMBL" id="KAK0406301.1"/>
    </source>
</evidence>
<keyword evidence="2" id="KW-0472">Membrane</keyword>
<sequence length="254" mass="27335">MPPGRGVFRRTYGDGFLESRGAFAPPPGPGQFNGLRGARSFLGSRLARPQELPRAETPIQGACESQDLNTTSTLLDSFNCMMKLSRDGAAQSKPLPSAPESTGCSSSVPGCTKIESKDLETLMKALEELSEHKNISLTLQTDCYGRSAPHRVIPPLAILQGLLSGNSTMYRFVAIIFALLLSVAFAWPLSSNHWRPGRPLKRADPALVGEDIPQGAAIAPWGNPALPWANMPLQHLQPFLQSAMSNGAGNSDWQ</sequence>
<evidence type="ECO:0000256" key="1">
    <source>
        <dbReference type="SAM" id="MobiDB-lite"/>
    </source>
</evidence>
<feature type="region of interest" description="Disordered" evidence="1">
    <location>
        <begin position="89"/>
        <end position="109"/>
    </location>
</feature>